<keyword evidence="4" id="KW-0378">Hydrolase</keyword>
<dbReference type="Pfam" id="PF13091">
    <property type="entry name" value="PLDc_2"/>
    <property type="match status" value="1"/>
</dbReference>
<evidence type="ECO:0000256" key="3">
    <source>
        <dbReference type="ARBA" id="ARBA00012027"/>
    </source>
</evidence>
<evidence type="ECO:0000256" key="4">
    <source>
        <dbReference type="ARBA" id="ARBA00022801"/>
    </source>
</evidence>
<dbReference type="InterPro" id="IPR001736">
    <property type="entry name" value="PLipase_D/transphosphatidylase"/>
</dbReference>
<name>A0ABW1JN95_9NOCA</name>
<evidence type="ECO:0000256" key="2">
    <source>
        <dbReference type="ARBA" id="ARBA00008664"/>
    </source>
</evidence>
<dbReference type="Proteomes" id="UP001596223">
    <property type="component" value="Unassembled WGS sequence"/>
</dbReference>
<dbReference type="NCBIfam" id="NF038319">
    <property type="entry name" value="DISARM_DrmC_I"/>
    <property type="match status" value="1"/>
</dbReference>
<dbReference type="Gene3D" id="3.30.870.10">
    <property type="entry name" value="Endonuclease Chain A"/>
    <property type="match status" value="1"/>
</dbReference>
<comment type="similarity">
    <text evidence="2">Belongs to the phospholipase D family.</text>
</comment>
<evidence type="ECO:0000256" key="1">
    <source>
        <dbReference type="ARBA" id="ARBA00000798"/>
    </source>
</evidence>
<dbReference type="PROSITE" id="PS50035">
    <property type="entry name" value="PLD"/>
    <property type="match status" value="1"/>
</dbReference>
<dbReference type="EMBL" id="JBHSQN010000002">
    <property type="protein sequence ID" value="MFC6010892.1"/>
    <property type="molecule type" value="Genomic_DNA"/>
</dbReference>
<evidence type="ECO:0000256" key="6">
    <source>
        <dbReference type="ARBA" id="ARBA00023098"/>
    </source>
</evidence>
<dbReference type="InterPro" id="IPR051406">
    <property type="entry name" value="PLD_domain"/>
</dbReference>
<keyword evidence="9" id="KW-1185">Reference proteome</keyword>
<sequence>MDSSNSPSETARLLGQYLTGTEAKDIADRLAAGATIRAALTALSIDRRPEATALLRQLDPSLSVAVLRGIQGSRSTVTKLGQLWTLPGPLADAGRLTPSIVEHVDSARSSVICSTFNFQRSSGLWGALRRAARRPSMHVKVYMDARAADAGAKSRSPSSSDVARHLAPGIVFRTKEYDGKYVTNHAKFVAIDHRFLLVTSANFSHSAEHHNIEFGLIIDNPTLTEAVEQQLRATEMTVYERVFHQ</sequence>
<protein>
    <recommendedName>
        <fullName evidence="3">phospholipase D</fullName>
        <ecNumber evidence="3">3.1.4.4</ecNumber>
    </recommendedName>
</protein>
<keyword evidence="5" id="KW-0442">Lipid degradation</keyword>
<comment type="catalytic activity">
    <reaction evidence="1">
        <text>a 1,2-diacyl-sn-glycero-3-phosphocholine + H2O = a 1,2-diacyl-sn-glycero-3-phosphate + choline + H(+)</text>
        <dbReference type="Rhea" id="RHEA:14445"/>
        <dbReference type="ChEBI" id="CHEBI:15354"/>
        <dbReference type="ChEBI" id="CHEBI:15377"/>
        <dbReference type="ChEBI" id="CHEBI:15378"/>
        <dbReference type="ChEBI" id="CHEBI:57643"/>
        <dbReference type="ChEBI" id="CHEBI:58608"/>
        <dbReference type="EC" id="3.1.4.4"/>
    </reaction>
</comment>
<dbReference type="PANTHER" id="PTHR43856">
    <property type="entry name" value="CARDIOLIPIN HYDROLASE"/>
    <property type="match status" value="1"/>
</dbReference>
<accession>A0ABW1JN95</accession>
<gene>
    <name evidence="8" type="primary">drmC</name>
    <name evidence="8" type="ORF">ACFP3H_07505</name>
</gene>
<evidence type="ECO:0000313" key="9">
    <source>
        <dbReference type="Proteomes" id="UP001596223"/>
    </source>
</evidence>
<dbReference type="InterPro" id="IPR047955">
    <property type="entry name" value="DrmC-like"/>
</dbReference>
<feature type="domain" description="PLD phosphodiesterase" evidence="7">
    <location>
        <begin position="180"/>
        <end position="207"/>
    </location>
</feature>
<proteinExistence type="inferred from homology"/>
<comment type="caution">
    <text evidence="8">The sequence shown here is derived from an EMBL/GenBank/DDBJ whole genome shotgun (WGS) entry which is preliminary data.</text>
</comment>
<dbReference type="SUPFAM" id="SSF56024">
    <property type="entry name" value="Phospholipase D/nuclease"/>
    <property type="match status" value="1"/>
</dbReference>
<dbReference type="InterPro" id="IPR025202">
    <property type="entry name" value="PLD-like_dom"/>
</dbReference>
<evidence type="ECO:0000259" key="7">
    <source>
        <dbReference type="PROSITE" id="PS50035"/>
    </source>
</evidence>
<dbReference type="PANTHER" id="PTHR43856:SF1">
    <property type="entry name" value="MITOCHONDRIAL CARDIOLIPIN HYDROLASE"/>
    <property type="match status" value="1"/>
</dbReference>
<evidence type="ECO:0000313" key="8">
    <source>
        <dbReference type="EMBL" id="MFC6010892.1"/>
    </source>
</evidence>
<organism evidence="8 9">
    <name type="scientific">Nocardia lasii</name>
    <dbReference type="NCBI Taxonomy" id="1616107"/>
    <lineage>
        <taxon>Bacteria</taxon>
        <taxon>Bacillati</taxon>
        <taxon>Actinomycetota</taxon>
        <taxon>Actinomycetes</taxon>
        <taxon>Mycobacteriales</taxon>
        <taxon>Nocardiaceae</taxon>
        <taxon>Nocardia</taxon>
    </lineage>
</organism>
<dbReference type="EC" id="3.1.4.4" evidence="3"/>
<keyword evidence="6" id="KW-0443">Lipid metabolism</keyword>
<evidence type="ECO:0000256" key="5">
    <source>
        <dbReference type="ARBA" id="ARBA00022963"/>
    </source>
</evidence>
<reference evidence="9" key="1">
    <citation type="journal article" date="2019" name="Int. J. Syst. Evol. Microbiol.">
        <title>The Global Catalogue of Microorganisms (GCM) 10K type strain sequencing project: providing services to taxonomists for standard genome sequencing and annotation.</title>
        <authorList>
            <consortium name="The Broad Institute Genomics Platform"/>
            <consortium name="The Broad Institute Genome Sequencing Center for Infectious Disease"/>
            <person name="Wu L."/>
            <person name="Ma J."/>
        </authorList>
    </citation>
    <scope>NUCLEOTIDE SEQUENCE [LARGE SCALE GENOMIC DNA]</scope>
    <source>
        <strain evidence="9">CCUG 36956</strain>
    </source>
</reference>
<dbReference type="RefSeq" id="WP_378601436.1">
    <property type="nucleotide sequence ID" value="NZ_JBHSQN010000002.1"/>
</dbReference>